<dbReference type="InterPro" id="IPR016181">
    <property type="entry name" value="Acyl_CoA_acyltransferase"/>
</dbReference>
<keyword evidence="2" id="KW-0012">Acyltransferase</keyword>
<gene>
    <name evidence="4" type="ORF">M8T91_00045</name>
</gene>
<protein>
    <submittedName>
        <fullName evidence="4">N-acetyltransferase family protein</fullName>
    </submittedName>
</protein>
<dbReference type="PANTHER" id="PTHR43072:SF23">
    <property type="entry name" value="UPF0039 PROTEIN C11D3.02C"/>
    <property type="match status" value="1"/>
</dbReference>
<feature type="domain" description="N-acetyltransferase" evidence="3">
    <location>
        <begin position="1"/>
        <end position="162"/>
    </location>
</feature>
<dbReference type="EMBL" id="CP098023">
    <property type="protein sequence ID" value="WKD49854.1"/>
    <property type="molecule type" value="Genomic_DNA"/>
</dbReference>
<sequence>MIRKAKTSDAAKIASIYNHYVKNTYITFEVDPVSEEGMLGRIEECLSNKFPWLVAEYENVVVGYCYASKWKGRCAYQHSVEATVYLDASTTSQGWGSKLYAELLRKLAEMNVHAVICGIALPNAASVALHEKFGMEKVAHFKEVGRKFGCWVDVGYWQCLLRD</sequence>
<keyword evidence="5" id="KW-1185">Reference proteome</keyword>
<evidence type="ECO:0000256" key="1">
    <source>
        <dbReference type="ARBA" id="ARBA00022679"/>
    </source>
</evidence>
<accession>A0ABY9E9Y1</accession>
<dbReference type="InterPro" id="IPR000182">
    <property type="entry name" value="GNAT_dom"/>
</dbReference>
<keyword evidence="1" id="KW-0808">Transferase</keyword>
<evidence type="ECO:0000313" key="5">
    <source>
        <dbReference type="Proteomes" id="UP001321520"/>
    </source>
</evidence>
<dbReference type="NCBIfam" id="NF040504">
    <property type="entry name" value="resist_ArsN1b"/>
    <property type="match status" value="1"/>
</dbReference>
<evidence type="ECO:0000313" key="4">
    <source>
        <dbReference type="EMBL" id="WKD49854.1"/>
    </source>
</evidence>
<dbReference type="Gene3D" id="3.40.630.30">
    <property type="match status" value="1"/>
</dbReference>
<dbReference type="PROSITE" id="PS51186">
    <property type="entry name" value="GNAT"/>
    <property type="match status" value="1"/>
</dbReference>
<reference evidence="4 5" key="1">
    <citation type="submission" date="2022-05" db="EMBL/GenBank/DDBJ databases">
        <title>Microbulbifer sp. nov., isolated from sponge.</title>
        <authorList>
            <person name="Gao L."/>
        </authorList>
    </citation>
    <scope>NUCLEOTIDE SEQUENCE [LARGE SCALE GENOMIC DNA]</scope>
    <source>
        <strain evidence="4 5">MI-G</strain>
    </source>
</reference>
<dbReference type="PANTHER" id="PTHR43072">
    <property type="entry name" value="N-ACETYLTRANSFERASE"/>
    <property type="match status" value="1"/>
</dbReference>
<dbReference type="RefSeq" id="WP_301415699.1">
    <property type="nucleotide sequence ID" value="NZ_CP098023.1"/>
</dbReference>
<name>A0ABY9E9Y1_9GAMM</name>
<evidence type="ECO:0000259" key="3">
    <source>
        <dbReference type="PROSITE" id="PS51186"/>
    </source>
</evidence>
<dbReference type="Proteomes" id="UP001321520">
    <property type="component" value="Chromosome"/>
</dbReference>
<dbReference type="SUPFAM" id="SSF55729">
    <property type="entry name" value="Acyl-CoA N-acyltransferases (Nat)"/>
    <property type="match status" value="1"/>
</dbReference>
<dbReference type="Pfam" id="PF13420">
    <property type="entry name" value="Acetyltransf_4"/>
    <property type="match status" value="1"/>
</dbReference>
<proteinExistence type="predicted"/>
<evidence type="ECO:0000256" key="2">
    <source>
        <dbReference type="ARBA" id="ARBA00023315"/>
    </source>
</evidence>
<organism evidence="4 5">
    <name type="scientific">Microbulbifer spongiae</name>
    <dbReference type="NCBI Taxonomy" id="2944933"/>
    <lineage>
        <taxon>Bacteria</taxon>
        <taxon>Pseudomonadati</taxon>
        <taxon>Pseudomonadota</taxon>
        <taxon>Gammaproteobacteria</taxon>
        <taxon>Cellvibrionales</taxon>
        <taxon>Microbulbiferaceae</taxon>
        <taxon>Microbulbifer</taxon>
    </lineage>
</organism>